<evidence type="ECO:0000256" key="3">
    <source>
        <dbReference type="SAM" id="MobiDB-lite"/>
    </source>
</evidence>
<evidence type="ECO:0000313" key="6">
    <source>
        <dbReference type="Proteomes" id="UP000706172"/>
    </source>
</evidence>
<dbReference type="EMBL" id="JACCQK010000381">
    <property type="protein sequence ID" value="MBG0779618.1"/>
    <property type="molecule type" value="Genomic_DNA"/>
</dbReference>
<gene>
    <name evidence="5" type="ORF">H0S81_06795</name>
</gene>
<dbReference type="PANTHER" id="PTHR32071:SF99">
    <property type="entry name" value="TRANSCRIPTIONAL REGULATORY PROTEIN"/>
    <property type="match status" value="1"/>
</dbReference>
<comment type="caution">
    <text evidence="5">The sequence shown here is derived from an EMBL/GenBank/DDBJ whole genome shotgun (WGS) entry which is preliminary data.</text>
</comment>
<sequence length="69" mass="6934">MKPFWAETGCGKELFAQAIHQASPRASRPFIPVNCAAIPGHGPGENPGGPVLSAGRGGAGNPPFTAAPI</sequence>
<reference evidence="5" key="1">
    <citation type="submission" date="2020-07" db="EMBL/GenBank/DDBJ databases">
        <title>Severe corrosion of carbon steel in oil field produced water can be linked to methanogenic archaea containing a special type of NiFe hydrogenase.</title>
        <authorList>
            <person name="Lahme S."/>
            <person name="Mand J."/>
            <person name="Longwell J."/>
            <person name="Smith R."/>
            <person name="Enning D."/>
        </authorList>
    </citation>
    <scope>NUCLEOTIDE SEQUENCE</scope>
    <source>
        <strain evidence="5">MIC098Bin6</strain>
    </source>
</reference>
<dbReference type="InterPro" id="IPR002078">
    <property type="entry name" value="Sigma_54_int"/>
</dbReference>
<feature type="domain" description="Sigma-54 factor interaction" evidence="4">
    <location>
        <begin position="14"/>
        <end position="69"/>
    </location>
</feature>
<accession>A0A931CRY9</accession>
<dbReference type="PROSITE" id="PS50045">
    <property type="entry name" value="SIGMA54_INTERACT_4"/>
    <property type="match status" value="1"/>
</dbReference>
<dbReference type="Gene3D" id="3.40.50.300">
    <property type="entry name" value="P-loop containing nucleotide triphosphate hydrolases"/>
    <property type="match status" value="1"/>
</dbReference>
<keyword evidence="1" id="KW-0547">Nucleotide-binding</keyword>
<proteinExistence type="predicted"/>
<evidence type="ECO:0000256" key="2">
    <source>
        <dbReference type="ARBA" id="ARBA00022840"/>
    </source>
</evidence>
<keyword evidence="2" id="KW-0067">ATP-binding</keyword>
<dbReference type="AlphaFoldDB" id="A0A931CRY9"/>
<dbReference type="InterPro" id="IPR027417">
    <property type="entry name" value="P-loop_NTPase"/>
</dbReference>
<dbReference type="Proteomes" id="UP000706172">
    <property type="component" value="Unassembled WGS sequence"/>
</dbReference>
<evidence type="ECO:0000313" key="5">
    <source>
        <dbReference type="EMBL" id="MBG0779618.1"/>
    </source>
</evidence>
<protein>
    <submittedName>
        <fullName evidence="5">Sigma 54-interacting transcriptional regulator</fullName>
    </submittedName>
</protein>
<evidence type="ECO:0000256" key="1">
    <source>
        <dbReference type="ARBA" id="ARBA00022741"/>
    </source>
</evidence>
<dbReference type="PANTHER" id="PTHR32071">
    <property type="entry name" value="TRANSCRIPTIONAL REGULATORY PROTEIN"/>
    <property type="match status" value="1"/>
</dbReference>
<feature type="region of interest" description="Disordered" evidence="3">
    <location>
        <begin position="40"/>
        <end position="69"/>
    </location>
</feature>
<dbReference type="Pfam" id="PF00158">
    <property type="entry name" value="Sigma54_activat"/>
    <property type="match status" value="1"/>
</dbReference>
<evidence type="ECO:0000259" key="4">
    <source>
        <dbReference type="PROSITE" id="PS50045"/>
    </source>
</evidence>
<dbReference type="GO" id="GO:0006355">
    <property type="term" value="P:regulation of DNA-templated transcription"/>
    <property type="evidence" value="ECO:0007669"/>
    <property type="project" value="InterPro"/>
</dbReference>
<dbReference type="SUPFAM" id="SSF52540">
    <property type="entry name" value="P-loop containing nucleoside triphosphate hydrolases"/>
    <property type="match status" value="1"/>
</dbReference>
<organism evidence="5 6">
    <name type="scientific">Desulfotignum balticum</name>
    <dbReference type="NCBI Taxonomy" id="115781"/>
    <lineage>
        <taxon>Bacteria</taxon>
        <taxon>Pseudomonadati</taxon>
        <taxon>Thermodesulfobacteriota</taxon>
        <taxon>Desulfobacteria</taxon>
        <taxon>Desulfobacterales</taxon>
        <taxon>Desulfobacteraceae</taxon>
        <taxon>Desulfotignum</taxon>
    </lineage>
</organism>
<name>A0A931CRY9_9BACT</name>
<dbReference type="GO" id="GO:0005524">
    <property type="term" value="F:ATP binding"/>
    <property type="evidence" value="ECO:0007669"/>
    <property type="project" value="UniProtKB-KW"/>
</dbReference>